<feature type="transmembrane region" description="Helical" evidence="1">
    <location>
        <begin position="93"/>
        <end position="114"/>
    </location>
</feature>
<gene>
    <name evidence="2" type="ORF">N6H18_07120</name>
</gene>
<name>A0ABY6CT75_9BACT</name>
<dbReference type="EMBL" id="CP106679">
    <property type="protein sequence ID" value="UXP33722.1"/>
    <property type="molecule type" value="Genomic_DNA"/>
</dbReference>
<keyword evidence="1" id="KW-0472">Membrane</keyword>
<feature type="transmembrane region" description="Helical" evidence="1">
    <location>
        <begin position="9"/>
        <end position="27"/>
    </location>
</feature>
<evidence type="ECO:0000313" key="2">
    <source>
        <dbReference type="EMBL" id="UXP33722.1"/>
    </source>
</evidence>
<accession>A0ABY6CT75</accession>
<proteinExistence type="predicted"/>
<keyword evidence="1" id="KW-1133">Transmembrane helix</keyword>
<reference evidence="2" key="1">
    <citation type="submission" date="2022-09" db="EMBL/GenBank/DDBJ databases">
        <title>Comparative genomics and taxonomic characterization of three novel marine species of genus Reichenbachiella exhibiting antioxidant and polysaccharide degradation activities.</title>
        <authorList>
            <person name="Muhammad N."/>
            <person name="Lee Y.-J."/>
            <person name="Ko J."/>
            <person name="Kim S.-G."/>
        </authorList>
    </citation>
    <scope>NUCLEOTIDE SEQUENCE</scope>
    <source>
        <strain evidence="2">BKB1-1</strain>
    </source>
</reference>
<evidence type="ECO:0000256" key="1">
    <source>
        <dbReference type="SAM" id="Phobius"/>
    </source>
</evidence>
<evidence type="ECO:0008006" key="4">
    <source>
        <dbReference type="Google" id="ProtNLM"/>
    </source>
</evidence>
<sequence>MVTEILKYLSIYLGSMLKIMVGPVLGLTYDYNIFITGTLTALGMMTSVYLITFFGANIRHYSQAILNRKRKNIFSKKTRQYVRIWQKYGVPGIAFLTPVLFMPIGGAIIANAFGGKKADIFKYMWISSLFWSYFLAWLVRFAGDLLPFLGLTGGV</sequence>
<protein>
    <recommendedName>
        <fullName evidence="4">Small multi-drug export protein</fullName>
    </recommendedName>
</protein>
<organism evidence="2 3">
    <name type="scientific">Reichenbachiella agarivorans</name>
    <dbReference type="NCBI Taxonomy" id="2979464"/>
    <lineage>
        <taxon>Bacteria</taxon>
        <taxon>Pseudomonadati</taxon>
        <taxon>Bacteroidota</taxon>
        <taxon>Cytophagia</taxon>
        <taxon>Cytophagales</taxon>
        <taxon>Reichenbachiellaceae</taxon>
        <taxon>Reichenbachiella</taxon>
    </lineage>
</organism>
<dbReference type="Proteomes" id="UP001065174">
    <property type="component" value="Chromosome"/>
</dbReference>
<keyword evidence="1" id="KW-0812">Transmembrane</keyword>
<feature type="transmembrane region" description="Helical" evidence="1">
    <location>
        <begin position="33"/>
        <end position="58"/>
    </location>
</feature>
<keyword evidence="3" id="KW-1185">Reference proteome</keyword>
<dbReference type="RefSeq" id="WP_262311149.1">
    <property type="nucleotide sequence ID" value="NZ_CP106679.1"/>
</dbReference>
<evidence type="ECO:0000313" key="3">
    <source>
        <dbReference type="Proteomes" id="UP001065174"/>
    </source>
</evidence>